<proteinExistence type="predicted"/>
<evidence type="ECO:0000259" key="2">
    <source>
        <dbReference type="Pfam" id="PF13360"/>
    </source>
</evidence>
<dbReference type="SUPFAM" id="SSF50998">
    <property type="entry name" value="Quinoprotein alcohol dehydrogenase-like"/>
    <property type="match status" value="2"/>
</dbReference>
<comment type="caution">
    <text evidence="3">The sequence shown here is derived from an EMBL/GenBank/DDBJ whole genome shotgun (WGS) entry which is preliminary data.</text>
</comment>
<feature type="domain" description="Pyrrolo-quinoline quinone repeat" evidence="2">
    <location>
        <begin position="10"/>
        <end position="142"/>
    </location>
</feature>
<dbReference type="Proteomes" id="UP000011688">
    <property type="component" value="Unassembled WGS sequence"/>
</dbReference>
<evidence type="ECO:0000313" key="4">
    <source>
        <dbReference type="Proteomes" id="UP000011688"/>
    </source>
</evidence>
<accession>L9X0Z3</accession>
<dbReference type="PANTHER" id="PTHR34512">
    <property type="entry name" value="CELL SURFACE PROTEIN"/>
    <property type="match status" value="1"/>
</dbReference>
<gene>
    <name evidence="3" type="ORF">C491_16962</name>
</gene>
<keyword evidence="4" id="KW-1185">Reference proteome</keyword>
<protein>
    <submittedName>
        <fullName evidence="3">Pyrrolo-quinoline quinone</fullName>
    </submittedName>
</protein>
<feature type="compositionally biased region" description="Acidic residues" evidence="1">
    <location>
        <begin position="336"/>
        <end position="365"/>
    </location>
</feature>
<dbReference type="Pfam" id="PF13360">
    <property type="entry name" value="PQQ_2"/>
    <property type="match status" value="2"/>
</dbReference>
<feature type="domain" description="Pyrrolo-quinoline quinone repeat" evidence="2">
    <location>
        <begin position="158"/>
        <end position="279"/>
    </location>
</feature>
<organism evidence="3 4">
    <name type="scientific">Natronococcus amylolyticus DSM 10524</name>
    <dbReference type="NCBI Taxonomy" id="1227497"/>
    <lineage>
        <taxon>Archaea</taxon>
        <taxon>Methanobacteriati</taxon>
        <taxon>Methanobacteriota</taxon>
        <taxon>Stenosarchaea group</taxon>
        <taxon>Halobacteria</taxon>
        <taxon>Halobacteriales</taxon>
        <taxon>Natrialbaceae</taxon>
        <taxon>Natronococcus</taxon>
    </lineage>
</organism>
<dbReference type="EMBL" id="AOIB01000031">
    <property type="protein sequence ID" value="ELY55424.1"/>
    <property type="molecule type" value="Genomic_DNA"/>
</dbReference>
<feature type="compositionally biased region" description="Polar residues" evidence="1">
    <location>
        <begin position="321"/>
        <end position="330"/>
    </location>
</feature>
<evidence type="ECO:0000256" key="1">
    <source>
        <dbReference type="SAM" id="MobiDB-lite"/>
    </source>
</evidence>
<feature type="region of interest" description="Disordered" evidence="1">
    <location>
        <begin position="273"/>
        <end position="382"/>
    </location>
</feature>
<name>L9X0Z3_9EURY</name>
<dbReference type="InterPro" id="IPR015943">
    <property type="entry name" value="WD40/YVTN_repeat-like_dom_sf"/>
</dbReference>
<dbReference type="InterPro" id="IPR002372">
    <property type="entry name" value="PQQ_rpt_dom"/>
</dbReference>
<dbReference type="AlphaFoldDB" id="L9X0Z3"/>
<dbReference type="eggNOG" id="arCOG02482">
    <property type="taxonomic scope" value="Archaea"/>
</dbReference>
<dbReference type="RefSeq" id="WP_005558311.1">
    <property type="nucleotide sequence ID" value="NZ_AOIB01000031.1"/>
</dbReference>
<dbReference type="Gene3D" id="2.130.10.10">
    <property type="entry name" value="YVTN repeat-like/Quinoprotein amine dehydrogenase"/>
    <property type="match status" value="1"/>
</dbReference>
<sequence>MGAQVVEPHVALEAETGSEEWSTTVGDDSVSAPLVAFGTAYVLSEGTLYAFDATDGSLRWERESVDVDGYGGGPMAFQTRQSQVVATDDAVWAVLEGAGQDGLVELEPATGETRWSGPVDAGTGSLAAADGTLLVQNNSLESVYTFDAERRETEEKLSDAYVLSIDDGVAVTQGRYDLQAVALDDSGRTTGWTHSGSYTYGLPVIVGDTVVVTHSSPDPEAGDDAILGLDLEDGSESWAYEFDDDERWTDGADAGFLAVENGTVYAQRGQDLVAIRPTDWEESGDEDEGDETDDGDDTNGDDEEYEPDEDDGNDSEGNESAGNESGSNQSNGDENGGLEDDDGTDDGNGDDASNETSEDDGDDTDGMPGFTAGAGIAGGALGLEWLRRRAGTETELED</sequence>
<dbReference type="InterPro" id="IPR018391">
    <property type="entry name" value="PQQ_b-propeller_rpt"/>
</dbReference>
<dbReference type="Gene3D" id="2.40.10.480">
    <property type="match status" value="1"/>
</dbReference>
<dbReference type="PANTHER" id="PTHR34512:SF30">
    <property type="entry name" value="OUTER MEMBRANE PROTEIN ASSEMBLY FACTOR BAMB"/>
    <property type="match status" value="1"/>
</dbReference>
<dbReference type="SMART" id="SM00564">
    <property type="entry name" value="PQQ"/>
    <property type="match status" value="2"/>
</dbReference>
<evidence type="ECO:0000313" key="3">
    <source>
        <dbReference type="EMBL" id="ELY55424.1"/>
    </source>
</evidence>
<reference evidence="3 4" key="1">
    <citation type="journal article" date="2014" name="PLoS Genet.">
        <title>Phylogenetically driven sequencing of extremely halophilic archaea reveals strategies for static and dynamic osmo-response.</title>
        <authorList>
            <person name="Becker E.A."/>
            <person name="Seitzer P.M."/>
            <person name="Tritt A."/>
            <person name="Larsen D."/>
            <person name="Krusor M."/>
            <person name="Yao A.I."/>
            <person name="Wu D."/>
            <person name="Madern D."/>
            <person name="Eisen J.A."/>
            <person name="Darling A.E."/>
            <person name="Facciotti M.T."/>
        </authorList>
    </citation>
    <scope>NUCLEOTIDE SEQUENCE [LARGE SCALE GENOMIC DNA]</scope>
    <source>
        <strain evidence="3 4">DSM 10524</strain>
    </source>
</reference>
<dbReference type="OrthoDB" id="145878at2157"/>
<feature type="compositionally biased region" description="Acidic residues" evidence="1">
    <location>
        <begin position="280"/>
        <end position="317"/>
    </location>
</feature>
<dbReference type="InterPro" id="IPR011047">
    <property type="entry name" value="Quinoprotein_ADH-like_sf"/>
</dbReference>